<keyword evidence="4 5" id="KW-0472">Membrane</keyword>
<evidence type="ECO:0000313" key="7">
    <source>
        <dbReference type="EMBL" id="GAA4748209.1"/>
    </source>
</evidence>
<feature type="transmembrane region" description="Helical" evidence="5">
    <location>
        <begin position="251"/>
        <end position="275"/>
    </location>
</feature>
<keyword evidence="7" id="KW-0378">Hydrolase</keyword>
<proteinExistence type="predicted"/>
<protein>
    <submittedName>
        <fullName evidence="7">Rhomboid family intramembrane serine protease</fullName>
    </submittedName>
</protein>
<dbReference type="Proteomes" id="UP001500121">
    <property type="component" value="Unassembled WGS sequence"/>
</dbReference>
<keyword evidence="2 5" id="KW-0812">Transmembrane</keyword>
<organism evidence="7 8">
    <name type="scientific">Amnibacterium soli</name>
    <dbReference type="NCBI Taxonomy" id="1282736"/>
    <lineage>
        <taxon>Bacteria</taxon>
        <taxon>Bacillati</taxon>
        <taxon>Actinomycetota</taxon>
        <taxon>Actinomycetes</taxon>
        <taxon>Micrococcales</taxon>
        <taxon>Microbacteriaceae</taxon>
        <taxon>Amnibacterium</taxon>
    </lineage>
</organism>
<evidence type="ECO:0000256" key="2">
    <source>
        <dbReference type="ARBA" id="ARBA00022692"/>
    </source>
</evidence>
<feature type="transmembrane region" description="Helical" evidence="5">
    <location>
        <begin position="210"/>
        <end position="230"/>
    </location>
</feature>
<dbReference type="EMBL" id="BAABLP010000004">
    <property type="protein sequence ID" value="GAA4748209.1"/>
    <property type="molecule type" value="Genomic_DNA"/>
</dbReference>
<dbReference type="GO" id="GO:0006508">
    <property type="term" value="P:proteolysis"/>
    <property type="evidence" value="ECO:0007669"/>
    <property type="project" value="UniProtKB-KW"/>
</dbReference>
<feature type="domain" description="Peptidase S54 rhomboid" evidence="6">
    <location>
        <begin position="142"/>
        <end position="275"/>
    </location>
</feature>
<gene>
    <name evidence="7" type="ORF">GCM10025783_20460</name>
</gene>
<evidence type="ECO:0000256" key="1">
    <source>
        <dbReference type="ARBA" id="ARBA00004141"/>
    </source>
</evidence>
<evidence type="ECO:0000256" key="5">
    <source>
        <dbReference type="SAM" id="Phobius"/>
    </source>
</evidence>
<reference evidence="8" key="1">
    <citation type="journal article" date="2019" name="Int. J. Syst. Evol. Microbiol.">
        <title>The Global Catalogue of Microorganisms (GCM) 10K type strain sequencing project: providing services to taxonomists for standard genome sequencing and annotation.</title>
        <authorList>
            <consortium name="The Broad Institute Genomics Platform"/>
            <consortium name="The Broad Institute Genome Sequencing Center for Infectious Disease"/>
            <person name="Wu L."/>
            <person name="Ma J."/>
        </authorList>
    </citation>
    <scope>NUCLEOTIDE SEQUENCE [LARGE SCALE GENOMIC DNA]</scope>
    <source>
        <strain evidence="8">JCM 19015</strain>
    </source>
</reference>
<accession>A0ABP8Z718</accession>
<dbReference type="Pfam" id="PF01694">
    <property type="entry name" value="Rhomboid"/>
    <property type="match status" value="1"/>
</dbReference>
<comment type="subcellular location">
    <subcellularLocation>
        <location evidence="1">Membrane</location>
        <topology evidence="1">Multi-pass membrane protein</topology>
    </subcellularLocation>
</comment>
<dbReference type="SUPFAM" id="SSF144091">
    <property type="entry name" value="Rhomboid-like"/>
    <property type="match status" value="1"/>
</dbReference>
<dbReference type="GO" id="GO:0008233">
    <property type="term" value="F:peptidase activity"/>
    <property type="evidence" value="ECO:0007669"/>
    <property type="project" value="UniProtKB-KW"/>
</dbReference>
<keyword evidence="3 5" id="KW-1133">Transmembrane helix</keyword>
<sequence>MTDRTRALETDPSVCYRHPGRQSWVLCQRCGRTVCPECQIQAPVGVHCPECVAETSGGVAWRPANTVTPLAKPKRSRRRPAAAARVQSLLAPRGVGFSASSVILGSAIVLWVVGSFSMLPFAFLAGQSSSLGLSPLPLPELQVWRYLTAPLVSSSGGFSFPSAVFFALSAVFFWLTAPQLERMLGLRTFLIVVGTAAVVGSAGLVLSAGFAAGLSPVIFGCFAALLVVVWHEPQMRTQILIMIGINLMLSLVLGGNGLAGLVGGMVGGAGALWLIRSGPDRGWRSRTPLLIIAAVCVGLVLVAALRALA</sequence>
<dbReference type="InterPro" id="IPR022764">
    <property type="entry name" value="Peptidase_S54_rhomboid_dom"/>
</dbReference>
<dbReference type="RefSeq" id="WP_345481062.1">
    <property type="nucleotide sequence ID" value="NZ_BAABLP010000004.1"/>
</dbReference>
<feature type="transmembrane region" description="Helical" evidence="5">
    <location>
        <begin position="158"/>
        <end position="177"/>
    </location>
</feature>
<dbReference type="InterPro" id="IPR035952">
    <property type="entry name" value="Rhomboid-like_sf"/>
</dbReference>
<feature type="transmembrane region" description="Helical" evidence="5">
    <location>
        <begin position="287"/>
        <end position="308"/>
    </location>
</feature>
<dbReference type="Gene3D" id="1.20.1540.10">
    <property type="entry name" value="Rhomboid-like"/>
    <property type="match status" value="1"/>
</dbReference>
<feature type="transmembrane region" description="Helical" evidence="5">
    <location>
        <begin position="102"/>
        <end position="125"/>
    </location>
</feature>
<feature type="transmembrane region" description="Helical" evidence="5">
    <location>
        <begin position="184"/>
        <end position="204"/>
    </location>
</feature>
<evidence type="ECO:0000256" key="4">
    <source>
        <dbReference type="ARBA" id="ARBA00023136"/>
    </source>
</evidence>
<evidence type="ECO:0000313" key="8">
    <source>
        <dbReference type="Proteomes" id="UP001500121"/>
    </source>
</evidence>
<keyword evidence="8" id="KW-1185">Reference proteome</keyword>
<evidence type="ECO:0000259" key="6">
    <source>
        <dbReference type="Pfam" id="PF01694"/>
    </source>
</evidence>
<keyword evidence="7" id="KW-0645">Protease</keyword>
<evidence type="ECO:0000256" key="3">
    <source>
        <dbReference type="ARBA" id="ARBA00022989"/>
    </source>
</evidence>
<comment type="caution">
    <text evidence="7">The sequence shown here is derived from an EMBL/GenBank/DDBJ whole genome shotgun (WGS) entry which is preliminary data.</text>
</comment>
<name>A0ABP8Z718_9MICO</name>